<keyword evidence="3 9" id="KW-0489">Methyltransferase</keyword>
<proteinExistence type="inferred from homology"/>
<feature type="binding site" evidence="9 10">
    <location>
        <position position="325"/>
    </location>
    <ligand>
        <name>S-adenosyl-L-methionine</name>
        <dbReference type="ChEBI" id="CHEBI:59789"/>
    </ligand>
</feature>
<dbReference type="SUPFAM" id="SSF53335">
    <property type="entry name" value="S-adenosyl-L-methionine-dependent methyltransferases"/>
    <property type="match status" value="1"/>
</dbReference>
<keyword evidence="4 9" id="KW-0808">Transferase</keyword>
<evidence type="ECO:0000256" key="3">
    <source>
        <dbReference type="ARBA" id="ARBA00022603"/>
    </source>
</evidence>
<dbReference type="Proteomes" id="UP000019113">
    <property type="component" value="Unassembled WGS sequence"/>
</dbReference>
<feature type="binding site" evidence="9">
    <location>
        <position position="163"/>
    </location>
    <ligand>
        <name>[4Fe-4S] cluster</name>
        <dbReference type="ChEBI" id="CHEBI:49883"/>
    </ligand>
</feature>
<evidence type="ECO:0000256" key="8">
    <source>
        <dbReference type="ARBA" id="ARBA00023014"/>
    </source>
</evidence>
<comment type="function">
    <text evidence="9">Catalyzes the formation of 5-methyl-uridine at position 1939 (m5U1939) in 23S rRNA.</text>
</comment>
<feature type="binding site" evidence="9">
    <location>
        <position position="309"/>
    </location>
    <ligand>
        <name>S-adenosyl-L-methionine</name>
        <dbReference type="ChEBI" id="CHEBI:59789"/>
    </ligand>
</feature>
<dbReference type="GO" id="GO:0070041">
    <property type="term" value="F:rRNA (uridine-C5-)-methyltransferase activity"/>
    <property type="evidence" value="ECO:0007669"/>
    <property type="project" value="UniProtKB-UniRule"/>
</dbReference>
<feature type="binding site" evidence="9 10">
    <location>
        <position position="373"/>
    </location>
    <ligand>
        <name>S-adenosyl-L-methionine</name>
        <dbReference type="ChEBI" id="CHEBI:59789"/>
    </ligand>
</feature>
<dbReference type="HAMAP" id="MF_01010">
    <property type="entry name" value="23SrRNA_methyltr_RlmD"/>
    <property type="match status" value="1"/>
</dbReference>
<dbReference type="GO" id="GO:0051539">
    <property type="term" value="F:4 iron, 4 sulfur cluster binding"/>
    <property type="evidence" value="ECO:0007669"/>
    <property type="project" value="UniProtKB-KW"/>
</dbReference>
<gene>
    <name evidence="9" type="primary">rlmD</name>
    <name evidence="13" type="ORF">BJB45_06510</name>
</gene>
<evidence type="ECO:0000256" key="7">
    <source>
        <dbReference type="ARBA" id="ARBA00023004"/>
    </source>
</evidence>
<dbReference type="PANTHER" id="PTHR11061">
    <property type="entry name" value="RNA M5U METHYLTRANSFERASE"/>
    <property type="match status" value="1"/>
</dbReference>
<feature type="binding site" evidence="9 10">
    <location>
        <position position="274"/>
    </location>
    <ligand>
        <name>S-adenosyl-L-methionine</name>
        <dbReference type="ChEBI" id="CHEBI:59789"/>
    </ligand>
</feature>
<dbReference type="GO" id="GO:0070475">
    <property type="term" value="P:rRNA base methylation"/>
    <property type="evidence" value="ECO:0007669"/>
    <property type="project" value="TreeGrafter"/>
</dbReference>
<dbReference type="GO" id="GO:0005506">
    <property type="term" value="F:iron ion binding"/>
    <property type="evidence" value="ECO:0007669"/>
    <property type="project" value="UniProtKB-UniRule"/>
</dbReference>
<evidence type="ECO:0000256" key="11">
    <source>
        <dbReference type="PROSITE-ProRule" id="PRU10015"/>
    </source>
</evidence>
<dbReference type="PROSITE" id="PS51687">
    <property type="entry name" value="SAM_MT_RNA_M5U"/>
    <property type="match status" value="1"/>
</dbReference>
<dbReference type="PATRIC" id="fig|1178482.3.peg.3883"/>
<dbReference type="PROSITE" id="PS01230">
    <property type="entry name" value="TRMA_1"/>
    <property type="match status" value="1"/>
</dbReference>
<dbReference type="InterPro" id="IPR002792">
    <property type="entry name" value="TRAM_dom"/>
</dbReference>
<dbReference type="InterPro" id="IPR012340">
    <property type="entry name" value="NA-bd_OB-fold"/>
</dbReference>
<dbReference type="Gene3D" id="2.40.50.140">
    <property type="entry name" value="Nucleic acid-binding proteins"/>
    <property type="match status" value="1"/>
</dbReference>
<dbReference type="PANTHER" id="PTHR11061:SF49">
    <property type="entry name" value="23S RRNA (URACIL(1939)-C(5))-METHYLTRANSFERASE RLMD"/>
    <property type="match status" value="1"/>
</dbReference>
<dbReference type="GO" id="GO:0003723">
    <property type="term" value="F:RNA binding"/>
    <property type="evidence" value="ECO:0007669"/>
    <property type="project" value="InterPro"/>
</dbReference>
<keyword evidence="7 9" id="KW-0408">Iron</keyword>
<keyword evidence="5 9" id="KW-0949">S-adenosyl-L-methionine</keyword>
<feature type="binding site" evidence="9">
    <location>
        <position position="83"/>
    </location>
    <ligand>
        <name>[4Fe-4S] cluster</name>
        <dbReference type="ChEBI" id="CHEBI:49883"/>
    </ligand>
</feature>
<feature type="domain" description="TRAM" evidence="12">
    <location>
        <begin position="5"/>
        <end position="64"/>
    </location>
</feature>
<feature type="binding site" evidence="9">
    <location>
        <position position="77"/>
    </location>
    <ligand>
        <name>[4Fe-4S] cluster</name>
        <dbReference type="ChEBI" id="CHEBI:49883"/>
    </ligand>
</feature>
<dbReference type="EMBL" id="AVBC01000045">
    <property type="protein sequence ID" value="ERL49428.1"/>
    <property type="molecule type" value="Genomic_DNA"/>
</dbReference>
<evidence type="ECO:0000259" key="12">
    <source>
        <dbReference type="PROSITE" id="PS50926"/>
    </source>
</evidence>
<keyword evidence="8 9" id="KW-0411">Iron-sulfur</keyword>
<evidence type="ECO:0000256" key="9">
    <source>
        <dbReference type="HAMAP-Rule" id="MF_01010"/>
    </source>
</evidence>
<evidence type="ECO:0000256" key="6">
    <source>
        <dbReference type="ARBA" id="ARBA00022723"/>
    </source>
</evidence>
<dbReference type="AlphaFoldDB" id="W1N1S0"/>
<keyword evidence="14" id="KW-1185">Reference proteome</keyword>
<feature type="binding site" evidence="9 10">
    <location>
        <position position="304"/>
    </location>
    <ligand>
        <name>S-adenosyl-L-methionine</name>
        <dbReference type="ChEBI" id="CHEBI:59789"/>
    </ligand>
</feature>
<comment type="similarity">
    <text evidence="9">Belongs to the class I-like SAM-binding methyltransferase superfamily. RNA M5U methyltransferase family. RlmD subfamily.</text>
</comment>
<evidence type="ECO:0000313" key="13">
    <source>
        <dbReference type="EMBL" id="ERL49428.1"/>
    </source>
</evidence>
<dbReference type="Gene3D" id="2.40.50.1070">
    <property type="match status" value="1"/>
</dbReference>
<dbReference type="STRING" id="1178482.AR456_07860"/>
<feature type="binding site" evidence="9">
    <location>
        <position position="86"/>
    </location>
    <ligand>
        <name>[4Fe-4S] cluster</name>
        <dbReference type="ChEBI" id="CHEBI:49883"/>
    </ligand>
</feature>
<dbReference type="InterPro" id="IPR029063">
    <property type="entry name" value="SAM-dependent_MTases_sf"/>
</dbReference>
<evidence type="ECO:0000256" key="1">
    <source>
        <dbReference type="ARBA" id="ARBA00022485"/>
    </source>
</evidence>
<evidence type="ECO:0000256" key="4">
    <source>
        <dbReference type="ARBA" id="ARBA00022679"/>
    </source>
</evidence>
<dbReference type="EC" id="2.1.1.190" evidence="9"/>
<reference evidence="13 14" key="1">
    <citation type="submission" date="2013-08" db="EMBL/GenBank/DDBJ databases">
        <title>draft genome of Halomonas huanghegensis, strain BJGMM-B45T.</title>
        <authorList>
            <person name="Miao C."/>
            <person name="Wan Y."/>
            <person name="Jin W."/>
        </authorList>
    </citation>
    <scope>NUCLEOTIDE SEQUENCE [LARGE SCALE GENOMIC DNA]</scope>
    <source>
        <strain evidence="13 14">BJGMM-B45</strain>
    </source>
</reference>
<dbReference type="FunFam" id="2.40.50.140:FF:000097">
    <property type="entry name" value="23S rRNA (uracil(1939)-C(5))-methyltransferase RlmD"/>
    <property type="match status" value="1"/>
</dbReference>
<keyword evidence="6 9" id="KW-0479">Metal-binding</keyword>
<feature type="active site" description="Nucleophile" evidence="9 10">
    <location>
        <position position="400"/>
    </location>
</feature>
<accession>W1N1S0</accession>
<evidence type="ECO:0000256" key="5">
    <source>
        <dbReference type="ARBA" id="ARBA00022691"/>
    </source>
</evidence>
<comment type="caution">
    <text evidence="13">The sequence shown here is derived from an EMBL/GenBank/DDBJ whole genome shotgun (WGS) entry which is preliminary data.</text>
</comment>
<evidence type="ECO:0000256" key="10">
    <source>
        <dbReference type="PROSITE-ProRule" id="PRU01024"/>
    </source>
</evidence>
<dbReference type="Pfam" id="PF01938">
    <property type="entry name" value="TRAM"/>
    <property type="match status" value="1"/>
</dbReference>
<dbReference type="CDD" id="cd02440">
    <property type="entry name" value="AdoMet_MTases"/>
    <property type="match status" value="1"/>
</dbReference>
<dbReference type="Gene3D" id="3.40.50.150">
    <property type="entry name" value="Vaccinia Virus protein VP39"/>
    <property type="match status" value="1"/>
</dbReference>
<sequence length="444" mass="48878">MRSNRSAPTAPGQVEIESLAHDGRGIAHRADGKAVFVDGALPGEVVAIAVHRSRKRYDEAHISEVVTPSGQRVTPPCPYVERCGGCDLQHMDIPAQRHHKASVLAELLDRQGIQIRGEVEVLATADQHYRRRARLGVRVDAEGGIHLGFRARRSQRLVSVEHCTILVPALSELLPTLKQLLATLEAPRHVGHIELLYSDQGASVVVRQLRRHPTDQQRWQRWAQQRQLHLAQWIGREQPALEWLWPQQEPRLTVTVPSLAGDLALAYEPHDFLQANNGVNRMMIGSVLEWLGPAAGDTTLLDLFAGLGNFSLPLASAGYRVTAFEGQAEMVERLALNAENCGLHVASHQRNLHDSAVVAALFAEHAADVVVLDPPRDGAEAVCRTLAGQASVTRILYIACDPATLARDAAYLLQGGFAVRRVAMADLFVHTSHLESMLLFEREQ</sequence>
<dbReference type="InterPro" id="IPR030390">
    <property type="entry name" value="MeTrfase_TrmA_AS"/>
</dbReference>
<organism evidence="13 14">
    <name type="scientific">Halomonas huangheensis</name>
    <dbReference type="NCBI Taxonomy" id="1178482"/>
    <lineage>
        <taxon>Bacteria</taxon>
        <taxon>Pseudomonadati</taxon>
        <taxon>Pseudomonadota</taxon>
        <taxon>Gammaproteobacteria</taxon>
        <taxon>Oceanospirillales</taxon>
        <taxon>Halomonadaceae</taxon>
        <taxon>Halomonas</taxon>
    </lineage>
</organism>
<comment type="catalytic activity">
    <reaction evidence="9">
        <text>uridine(1939) in 23S rRNA + S-adenosyl-L-methionine = 5-methyluridine(1939) in 23S rRNA + S-adenosyl-L-homocysteine + H(+)</text>
        <dbReference type="Rhea" id="RHEA:42908"/>
        <dbReference type="Rhea" id="RHEA-COMP:10278"/>
        <dbReference type="Rhea" id="RHEA-COMP:10279"/>
        <dbReference type="ChEBI" id="CHEBI:15378"/>
        <dbReference type="ChEBI" id="CHEBI:57856"/>
        <dbReference type="ChEBI" id="CHEBI:59789"/>
        <dbReference type="ChEBI" id="CHEBI:65315"/>
        <dbReference type="ChEBI" id="CHEBI:74447"/>
        <dbReference type="EC" id="2.1.1.190"/>
    </reaction>
</comment>
<keyword evidence="1 9" id="KW-0004">4Fe-4S</keyword>
<dbReference type="SUPFAM" id="SSF50249">
    <property type="entry name" value="Nucleic acid-binding proteins"/>
    <property type="match status" value="1"/>
</dbReference>
<dbReference type="PROSITE" id="PS50926">
    <property type="entry name" value="TRAM"/>
    <property type="match status" value="1"/>
</dbReference>
<dbReference type="eggNOG" id="COG2265">
    <property type="taxonomic scope" value="Bacteria"/>
</dbReference>
<dbReference type="InterPro" id="IPR001566">
    <property type="entry name" value="23S_rRNA_MeTrfase_RlmD"/>
</dbReference>
<dbReference type="Pfam" id="PF05958">
    <property type="entry name" value="tRNA_U5-meth_tr"/>
    <property type="match status" value="1"/>
</dbReference>
<dbReference type="InterPro" id="IPR010280">
    <property type="entry name" value="U5_MeTrfase_fam"/>
</dbReference>
<protein>
    <recommendedName>
        <fullName evidence="9">23S rRNA (uracil(1939)-C(5))-methyltransferase RlmD</fullName>
        <ecNumber evidence="9">2.1.1.190</ecNumber>
    </recommendedName>
    <alternativeName>
        <fullName evidence="9">23S rRNA(m5U1939)-methyltransferase</fullName>
    </alternativeName>
</protein>
<evidence type="ECO:0000313" key="14">
    <source>
        <dbReference type="Proteomes" id="UP000019113"/>
    </source>
</evidence>
<feature type="binding site" evidence="9">
    <location>
        <position position="351"/>
    </location>
    <ligand>
        <name>S-adenosyl-L-methionine</name>
        <dbReference type="ChEBI" id="CHEBI:59789"/>
    </ligand>
</feature>
<keyword evidence="2 9" id="KW-0698">rRNA processing</keyword>
<name>W1N1S0_9GAMM</name>
<evidence type="ECO:0000256" key="2">
    <source>
        <dbReference type="ARBA" id="ARBA00022552"/>
    </source>
</evidence>
<feature type="active site" evidence="11">
    <location>
        <position position="400"/>
    </location>
</feature>